<feature type="compositionally biased region" description="Basic and acidic residues" evidence="1">
    <location>
        <begin position="19"/>
        <end position="37"/>
    </location>
</feature>
<feature type="compositionally biased region" description="Polar residues" evidence="1">
    <location>
        <begin position="1"/>
        <end position="18"/>
    </location>
</feature>
<dbReference type="Proteomes" id="UP001281761">
    <property type="component" value="Unassembled WGS sequence"/>
</dbReference>
<feature type="compositionally biased region" description="Basic and acidic residues" evidence="1">
    <location>
        <begin position="77"/>
        <end position="97"/>
    </location>
</feature>
<organism evidence="2 3">
    <name type="scientific">Blattamonas nauphoetae</name>
    <dbReference type="NCBI Taxonomy" id="2049346"/>
    <lineage>
        <taxon>Eukaryota</taxon>
        <taxon>Metamonada</taxon>
        <taxon>Preaxostyla</taxon>
        <taxon>Oxymonadida</taxon>
        <taxon>Blattamonas</taxon>
    </lineage>
</organism>
<reference evidence="2 3" key="1">
    <citation type="journal article" date="2022" name="bioRxiv">
        <title>Genomics of Preaxostyla Flagellates Illuminates Evolutionary Transitions and the Path Towards Mitochondrial Loss.</title>
        <authorList>
            <person name="Novak L.V.F."/>
            <person name="Treitli S.C."/>
            <person name="Pyrih J."/>
            <person name="Halakuc P."/>
            <person name="Pipaliya S.V."/>
            <person name="Vacek V."/>
            <person name="Brzon O."/>
            <person name="Soukal P."/>
            <person name="Eme L."/>
            <person name="Dacks J.B."/>
            <person name="Karnkowska A."/>
            <person name="Elias M."/>
            <person name="Hampl V."/>
        </authorList>
    </citation>
    <scope>NUCLEOTIDE SEQUENCE [LARGE SCALE GENOMIC DNA]</scope>
    <source>
        <strain evidence="2">NAU3</strain>
        <tissue evidence="2">Gut</tissue>
    </source>
</reference>
<feature type="region of interest" description="Disordered" evidence="1">
    <location>
        <begin position="1"/>
        <end position="97"/>
    </location>
</feature>
<feature type="region of interest" description="Disordered" evidence="1">
    <location>
        <begin position="198"/>
        <end position="218"/>
    </location>
</feature>
<evidence type="ECO:0000256" key="1">
    <source>
        <dbReference type="SAM" id="MobiDB-lite"/>
    </source>
</evidence>
<keyword evidence="3" id="KW-1185">Reference proteome</keyword>
<accession>A0ABQ9WQI0</accession>
<feature type="compositionally biased region" description="Acidic residues" evidence="1">
    <location>
        <begin position="38"/>
        <end position="60"/>
    </location>
</feature>
<protein>
    <submittedName>
        <fullName evidence="2">Uncharacterized protein</fullName>
    </submittedName>
</protein>
<evidence type="ECO:0000313" key="3">
    <source>
        <dbReference type="Proteomes" id="UP001281761"/>
    </source>
</evidence>
<gene>
    <name evidence="2" type="ORF">BLNAU_23334</name>
</gene>
<proteinExistence type="predicted"/>
<comment type="caution">
    <text evidence="2">The sequence shown here is derived from an EMBL/GenBank/DDBJ whole genome shotgun (WGS) entry which is preliminary data.</text>
</comment>
<evidence type="ECO:0000313" key="2">
    <source>
        <dbReference type="EMBL" id="KAK2941753.1"/>
    </source>
</evidence>
<name>A0ABQ9WQI0_9EUKA</name>
<sequence>MFRLKSQLQLPSTASTDVQHCENDQERRRCEGNKREGDEDQQFEVDEDIEGEYEQAEKEDEGTRSMGENEEVEENEHEQTGEMEKVEENDNAEDKQEEAVEDEVNKTMEMPMTTYKNLSNQNAKAEMLRNSMKKYAKIPDLNRMHMGKKTMMMKLSKTNISTMKFMTRPVLKMSKLNLNMKICRRKMMYMLKKWNISKKTKLKTKKSKQKSKRAHLAH</sequence>
<dbReference type="EMBL" id="JARBJD010000468">
    <property type="protein sequence ID" value="KAK2941753.1"/>
    <property type="molecule type" value="Genomic_DNA"/>
</dbReference>